<evidence type="ECO:0000256" key="1">
    <source>
        <dbReference type="ARBA" id="ARBA00011245"/>
    </source>
</evidence>
<sequence length="166" mass="18672">MAHIESQTCLRFVVRERQRNYVSIIRANGCSSFVGRVGGAQNLSLGSYCLSQGVIAHELLHVAGFDHEHSRSDRDEYIDVFTENAQPENAEQFVKLAPSKNKLLTPFDMNSIMLYGSETFAREPGLVTMLAKDGSHLKPVHKKRVLSASDVRRINMLYECSKNKKS</sequence>
<comment type="caution">
    <text evidence="3">Lacks conserved residue(s) required for the propagation of feature annotation.</text>
</comment>
<keyword evidence="3 4" id="KW-0482">Metalloprotease</keyword>
<dbReference type="OrthoDB" id="291007at2759"/>
<dbReference type="PANTHER" id="PTHR10127">
    <property type="entry name" value="DISCOIDIN, CUB, EGF, LAMININ , AND ZINC METALLOPROTEASE DOMAIN CONTAINING"/>
    <property type="match status" value="1"/>
</dbReference>
<dbReference type="GO" id="GO:0004222">
    <property type="term" value="F:metalloendopeptidase activity"/>
    <property type="evidence" value="ECO:0007669"/>
    <property type="project" value="UniProtKB-UniRule"/>
</dbReference>
<accession>A0A6M2CH56</accession>
<dbReference type="PANTHER" id="PTHR10127:SF883">
    <property type="entry name" value="ZINC METALLOPROTEINASE NAS-8"/>
    <property type="match status" value="1"/>
</dbReference>
<dbReference type="CDD" id="cd04280">
    <property type="entry name" value="ZnMc_astacin_like"/>
    <property type="match status" value="1"/>
</dbReference>
<protein>
    <recommendedName>
        <fullName evidence="4">Metalloendopeptidase</fullName>
        <ecNumber evidence="4">3.4.24.-</ecNumber>
    </recommendedName>
</protein>
<dbReference type="GO" id="GO:0008270">
    <property type="term" value="F:zinc ion binding"/>
    <property type="evidence" value="ECO:0007669"/>
    <property type="project" value="UniProtKB-UniRule"/>
</dbReference>
<dbReference type="SMART" id="SM00235">
    <property type="entry name" value="ZnMc"/>
    <property type="match status" value="1"/>
</dbReference>
<keyword evidence="3 4" id="KW-0378">Hydrolase</keyword>
<feature type="active site" evidence="3">
    <location>
        <position position="58"/>
    </location>
</feature>
<evidence type="ECO:0000313" key="6">
    <source>
        <dbReference type="EMBL" id="NOV32885.1"/>
    </source>
</evidence>
<name>A0A6M2CH56_RHIMP</name>
<dbReference type="AlphaFoldDB" id="A0A6M2CH56"/>
<evidence type="ECO:0000256" key="3">
    <source>
        <dbReference type="PROSITE-ProRule" id="PRU01211"/>
    </source>
</evidence>
<dbReference type="PRINTS" id="PR00480">
    <property type="entry name" value="ASTACIN"/>
</dbReference>
<dbReference type="Gene3D" id="3.40.390.10">
    <property type="entry name" value="Collagenase (Catalytic Domain)"/>
    <property type="match status" value="1"/>
</dbReference>
<dbReference type="InterPro" id="IPR024079">
    <property type="entry name" value="MetalloPept_cat_dom_sf"/>
</dbReference>
<evidence type="ECO:0000256" key="2">
    <source>
        <dbReference type="ARBA" id="ARBA00025529"/>
    </source>
</evidence>
<dbReference type="SUPFAM" id="SSF55486">
    <property type="entry name" value="Metalloproteases ('zincins'), catalytic domain"/>
    <property type="match status" value="1"/>
</dbReference>
<keyword evidence="3 4" id="KW-0479">Metal-binding</keyword>
<feature type="binding site" evidence="3">
    <location>
        <position position="61"/>
    </location>
    <ligand>
        <name>Zn(2+)</name>
        <dbReference type="ChEBI" id="CHEBI:29105"/>
        <note>catalytic</note>
    </ligand>
</feature>
<proteinExistence type="predicted"/>
<dbReference type="InterPro" id="IPR001506">
    <property type="entry name" value="Peptidase_M12A"/>
</dbReference>
<dbReference type="VEuPathDB" id="VectorBase:LOC119165539"/>
<dbReference type="GO" id="GO:0006508">
    <property type="term" value="P:proteolysis"/>
    <property type="evidence" value="ECO:0007669"/>
    <property type="project" value="UniProtKB-KW"/>
</dbReference>
<dbReference type="PROSITE" id="PS51864">
    <property type="entry name" value="ASTACIN"/>
    <property type="match status" value="1"/>
</dbReference>
<comment type="subunit">
    <text evidence="1">Monomer.</text>
</comment>
<comment type="function">
    <text evidence="2">Zinc metalloprotease. Provoques deadhesion of endothelial cells from cell cultures, and also degradation of fibronectin, fibrinogen and gelatin in vitro. Its role in the venom is not fully understood but it might act as a spreading factor that facilitates diffusion of other venom toxins. Alternatively, it might be involved in the proteolytic processing of other venom toxins or it might play a role in extra-oral digestion of prey.</text>
</comment>
<dbReference type="InterPro" id="IPR034035">
    <property type="entry name" value="Astacin-like_dom"/>
</dbReference>
<feature type="binding site" evidence="3">
    <location>
        <position position="67"/>
    </location>
    <ligand>
        <name>Zn(2+)</name>
        <dbReference type="ChEBI" id="CHEBI:29105"/>
        <note>catalytic</note>
    </ligand>
</feature>
<keyword evidence="3 4" id="KW-0645">Protease</keyword>
<dbReference type="InterPro" id="IPR006026">
    <property type="entry name" value="Peptidase_Metallo"/>
</dbReference>
<dbReference type="EMBL" id="GHWJ01000148">
    <property type="protein sequence ID" value="NOV32885.1"/>
    <property type="molecule type" value="Transcribed_RNA"/>
</dbReference>
<evidence type="ECO:0000256" key="4">
    <source>
        <dbReference type="RuleBase" id="RU361183"/>
    </source>
</evidence>
<reference evidence="6" key="1">
    <citation type="submission" date="2019-09" db="EMBL/GenBank/DDBJ databases">
        <title>Organ-specific transcriptomic study of the physiology of the cattle tick, Rhipicephalus microplus.</title>
        <authorList>
            <person name="Tirloni L."/>
            <person name="Braz G."/>
            <person name="Gandara A.C.P."/>
            <person name="Sabadin G.A."/>
            <person name="da Silva R.M."/>
            <person name="Guizzo M.G."/>
            <person name="Machado J.A."/>
            <person name="Costa E.P."/>
            <person name="Gomes H.F."/>
            <person name="Moraes J."/>
            <person name="Mota M.B.S."/>
            <person name="Mesquita R.D."/>
            <person name="Alvarenga P.H."/>
            <person name="Alves F."/>
            <person name="Seixas A."/>
            <person name="da Fonseca R.N."/>
            <person name="Fogaca A."/>
            <person name="Logullo C."/>
            <person name="Tanaka A."/>
            <person name="Daffre S."/>
            <person name="Termignoni C."/>
            <person name="Vaz I.S.Jr."/>
            <person name="Oliveira P.L."/>
            <person name="Ribeiro J.M."/>
        </authorList>
    </citation>
    <scope>NUCLEOTIDE SEQUENCE</scope>
    <source>
        <strain evidence="6">Porto Alegre</strain>
    </source>
</reference>
<feature type="domain" description="Peptidase M12A" evidence="5">
    <location>
        <begin position="1"/>
        <end position="161"/>
    </location>
</feature>
<organism evidence="6">
    <name type="scientific">Rhipicephalus microplus</name>
    <name type="common">Cattle tick</name>
    <name type="synonym">Boophilus microplus</name>
    <dbReference type="NCBI Taxonomy" id="6941"/>
    <lineage>
        <taxon>Eukaryota</taxon>
        <taxon>Metazoa</taxon>
        <taxon>Ecdysozoa</taxon>
        <taxon>Arthropoda</taxon>
        <taxon>Chelicerata</taxon>
        <taxon>Arachnida</taxon>
        <taxon>Acari</taxon>
        <taxon>Parasitiformes</taxon>
        <taxon>Ixodida</taxon>
        <taxon>Ixodoidea</taxon>
        <taxon>Ixodidae</taxon>
        <taxon>Rhipicephalinae</taxon>
        <taxon>Rhipicephalus</taxon>
        <taxon>Boophilus</taxon>
    </lineage>
</organism>
<dbReference type="Pfam" id="PF01400">
    <property type="entry name" value="Astacin"/>
    <property type="match status" value="1"/>
</dbReference>
<feature type="binding site" evidence="3">
    <location>
        <position position="57"/>
    </location>
    <ligand>
        <name>Zn(2+)</name>
        <dbReference type="ChEBI" id="CHEBI:29105"/>
        <note>catalytic</note>
    </ligand>
</feature>
<comment type="cofactor">
    <cofactor evidence="3 4">
        <name>Zn(2+)</name>
        <dbReference type="ChEBI" id="CHEBI:29105"/>
    </cofactor>
    <text evidence="3 4">Binds 1 zinc ion per subunit.</text>
</comment>
<keyword evidence="3 4" id="KW-0862">Zinc</keyword>
<dbReference type="EC" id="3.4.24.-" evidence="4"/>
<evidence type="ECO:0000259" key="5">
    <source>
        <dbReference type="PROSITE" id="PS51864"/>
    </source>
</evidence>